<dbReference type="Pfam" id="PF13439">
    <property type="entry name" value="Glyco_transf_4"/>
    <property type="match status" value="1"/>
</dbReference>
<dbReference type="KEGG" id="toy:FO059_15710"/>
<keyword evidence="3 6" id="KW-0808">Transferase</keyword>
<dbReference type="Proteomes" id="UP000317344">
    <property type="component" value="Chromosome"/>
</dbReference>
<feature type="domain" description="Glycosyltransferase subfamily 4-like N-terminal" evidence="5">
    <location>
        <begin position="65"/>
        <end position="230"/>
    </location>
</feature>
<proteinExistence type="inferred from homology"/>
<evidence type="ECO:0000256" key="2">
    <source>
        <dbReference type="ARBA" id="ARBA00022676"/>
    </source>
</evidence>
<dbReference type="GO" id="GO:0016757">
    <property type="term" value="F:glycosyltransferase activity"/>
    <property type="evidence" value="ECO:0007669"/>
    <property type="project" value="UniProtKB-KW"/>
</dbReference>
<reference evidence="6 7" key="2">
    <citation type="submission" date="2019-07" db="EMBL/GenBank/DDBJ databases">
        <authorList>
            <person name="Huang Y."/>
        </authorList>
    </citation>
    <scope>NUCLEOTIDE SEQUENCE [LARGE SCALE GENOMIC DNA]</scope>
    <source>
        <strain evidence="6 7">HY188</strain>
    </source>
</reference>
<comment type="similarity">
    <text evidence="1">Belongs to the glycosyltransferase group 1 family. Glycosyltransferase 4 subfamily.</text>
</comment>
<dbReference type="InterPro" id="IPR001296">
    <property type="entry name" value="Glyco_trans_1"/>
</dbReference>
<evidence type="ECO:0000313" key="6">
    <source>
        <dbReference type="EMBL" id="QDQ99425.1"/>
    </source>
</evidence>
<dbReference type="InterPro" id="IPR028098">
    <property type="entry name" value="Glyco_trans_4-like_N"/>
</dbReference>
<feature type="domain" description="Glycosyl transferase family 1" evidence="4">
    <location>
        <begin position="248"/>
        <end position="400"/>
    </location>
</feature>
<keyword evidence="2" id="KW-0328">Glycosyltransferase</keyword>
<dbReference type="CDD" id="cd03801">
    <property type="entry name" value="GT4_PimA-like"/>
    <property type="match status" value="1"/>
</dbReference>
<dbReference type="SUPFAM" id="SSF53756">
    <property type="entry name" value="UDP-Glycosyltransferase/glycogen phosphorylase"/>
    <property type="match status" value="1"/>
</dbReference>
<name>A0A516X8M7_9ACTN</name>
<evidence type="ECO:0000259" key="5">
    <source>
        <dbReference type="Pfam" id="PF13439"/>
    </source>
</evidence>
<evidence type="ECO:0000256" key="3">
    <source>
        <dbReference type="ARBA" id="ARBA00022679"/>
    </source>
</evidence>
<protein>
    <submittedName>
        <fullName evidence="6">Glycosyltransferase family 4 protein</fullName>
    </submittedName>
</protein>
<dbReference type="AlphaFoldDB" id="A0A516X8M7"/>
<dbReference type="Pfam" id="PF00534">
    <property type="entry name" value="Glycos_transf_1"/>
    <property type="match status" value="1"/>
</dbReference>
<sequence>MAGRRISRYPACVSVQESGGTAAPGAADDSAVTGVDLAIERAGGAGPVREVLLLCWRDSGHPQGGGSERYLEQVGEQLARRGVRVTLRTAGYPGAPARGRLGSIGVSRGGGRITVYPRALAAIALGRIGVGPLRGARPDVIVDTQNGIPFFAALVAGAPVAVLVHHCHKEQWPVAGRALGRLGWWLESVASPRLHRRRQYLTVSLPSAEELETLGVEGERIAVVRAGLDPVPAAVTPGCAVSRTAHPSLVVLSRLVPHKQIEDAMYALARLRPLMPDLRLDVIGDGWWSEPLHRHARELGVADAVTFHGHVSEEHKHRLLAQSWVHVMPSRKEGWGLVVVEAAQHEVPTVGYRGSRGLTDSVLDGVTGLLVDDREELVAAVSELVGDANLRAELGRKARTRVQEFSWERSGEAFLGVLDEVAKGRRVSGLVGARPQQERPVPVIDPALAAVPVLAEASAPAVDPAR</sequence>
<accession>A0A516X8M7</accession>
<evidence type="ECO:0000259" key="4">
    <source>
        <dbReference type="Pfam" id="PF00534"/>
    </source>
</evidence>
<reference evidence="6 7" key="1">
    <citation type="submission" date="2019-07" db="EMBL/GenBank/DDBJ databases">
        <title>Tomitella cavernea sp. nov., an actinomycete isolated from soil.</title>
        <authorList>
            <person name="Cheng J."/>
        </authorList>
    </citation>
    <scope>NUCLEOTIDE SEQUENCE [LARGE SCALE GENOMIC DNA]</scope>
    <source>
        <strain evidence="6 7">HY188</strain>
    </source>
</reference>
<dbReference type="EMBL" id="CP041765">
    <property type="protein sequence ID" value="QDQ99425.1"/>
    <property type="molecule type" value="Genomic_DNA"/>
</dbReference>
<dbReference type="Gene3D" id="3.40.50.2000">
    <property type="entry name" value="Glycogen Phosphorylase B"/>
    <property type="match status" value="2"/>
</dbReference>
<gene>
    <name evidence="6" type="ORF">FO059_15710</name>
</gene>
<evidence type="ECO:0000313" key="7">
    <source>
        <dbReference type="Proteomes" id="UP000317344"/>
    </source>
</evidence>
<dbReference type="PANTHER" id="PTHR12526:SF640">
    <property type="entry name" value="COLANIC ACID BIOSYNTHESIS GLYCOSYLTRANSFERASE WCAL-RELATED"/>
    <property type="match status" value="1"/>
</dbReference>
<keyword evidence="7" id="KW-1185">Reference proteome</keyword>
<organism evidence="6 7">
    <name type="scientific">Tomitella fengzijianii</name>
    <dbReference type="NCBI Taxonomy" id="2597660"/>
    <lineage>
        <taxon>Bacteria</taxon>
        <taxon>Bacillati</taxon>
        <taxon>Actinomycetota</taxon>
        <taxon>Actinomycetes</taxon>
        <taxon>Mycobacteriales</taxon>
        <taxon>Tomitella</taxon>
    </lineage>
</organism>
<dbReference type="PANTHER" id="PTHR12526">
    <property type="entry name" value="GLYCOSYLTRANSFERASE"/>
    <property type="match status" value="1"/>
</dbReference>
<evidence type="ECO:0000256" key="1">
    <source>
        <dbReference type="ARBA" id="ARBA00009481"/>
    </source>
</evidence>
<dbReference type="OrthoDB" id="9806887at2"/>